<dbReference type="GO" id="GO:0017057">
    <property type="term" value="F:6-phosphogluconolactonase activity"/>
    <property type="evidence" value="ECO:0007669"/>
    <property type="project" value="UniProtKB-UniRule"/>
</dbReference>
<dbReference type="InterPro" id="IPR039104">
    <property type="entry name" value="6PGL"/>
</dbReference>
<dbReference type="EMBL" id="RQGA01000001">
    <property type="protein sequence ID" value="TGL45823.1"/>
    <property type="molecule type" value="Genomic_DNA"/>
</dbReference>
<dbReference type="UniPathway" id="UPA00115">
    <property type="reaction ID" value="UER00409"/>
</dbReference>
<dbReference type="RefSeq" id="WP_135575120.1">
    <property type="nucleotide sequence ID" value="NZ_RQGA01000001.1"/>
</dbReference>
<accession>A0A4R9JKX5</accession>
<comment type="caution">
    <text evidence="9">The sequence shown here is derived from an EMBL/GenBank/DDBJ whole genome shotgun (WGS) entry which is preliminary data.</text>
</comment>
<evidence type="ECO:0000256" key="3">
    <source>
        <dbReference type="ARBA" id="ARBA00004961"/>
    </source>
</evidence>
<evidence type="ECO:0000256" key="1">
    <source>
        <dbReference type="ARBA" id="ARBA00000832"/>
    </source>
</evidence>
<protein>
    <recommendedName>
        <fullName evidence="6 7">6-phosphogluconolactonase</fullName>
        <shortName evidence="7">6PGL</shortName>
        <ecNumber evidence="5 7">3.1.1.31</ecNumber>
    </recommendedName>
</protein>
<gene>
    <name evidence="7 9" type="primary">pgl</name>
    <name evidence="9" type="ORF">EHQ49_00090</name>
</gene>
<sequence length="226" mass="25410">MSFDLVVCKKEEWTDTVLDYISKTISDQLRVGQKNGNQILNILVSGGTTPIGIYKRFHELPFPWQQIHLWQADERCFPENHLDRNDVVIKNALGKDLLSKITFHSMAGEEPLKMTAFYQQEIQSVSHFDLSILGIGEDGHTASLFPGNDLGDSTNSVDVIPVFNSPKLPLERISLSVNCINRSSHIVYLASGESKKDVIEKLKQNTDLPASKVKGRFSTKIFYSLD</sequence>
<dbReference type="SUPFAM" id="SSF100950">
    <property type="entry name" value="NagB/RpiA/CoA transferase-like"/>
    <property type="match status" value="1"/>
</dbReference>
<evidence type="ECO:0000256" key="4">
    <source>
        <dbReference type="ARBA" id="ARBA00010662"/>
    </source>
</evidence>
<organism evidence="9 10">
    <name type="scientific">Leptospira perdikensis</name>
    <dbReference type="NCBI Taxonomy" id="2484948"/>
    <lineage>
        <taxon>Bacteria</taxon>
        <taxon>Pseudomonadati</taxon>
        <taxon>Spirochaetota</taxon>
        <taxon>Spirochaetia</taxon>
        <taxon>Leptospirales</taxon>
        <taxon>Leptospiraceae</taxon>
        <taxon>Leptospira</taxon>
    </lineage>
</organism>
<proteinExistence type="inferred from homology"/>
<dbReference type="InterPro" id="IPR006148">
    <property type="entry name" value="Glc/Gal-6P_isomerase"/>
</dbReference>
<evidence type="ECO:0000313" key="9">
    <source>
        <dbReference type="EMBL" id="TGL45823.1"/>
    </source>
</evidence>
<comment type="function">
    <text evidence="2 7">Hydrolysis of 6-phosphogluconolactone to 6-phosphogluconate.</text>
</comment>
<dbReference type="CDD" id="cd01400">
    <property type="entry name" value="6PGL"/>
    <property type="match status" value="1"/>
</dbReference>
<keyword evidence="7 9" id="KW-0378">Hydrolase</keyword>
<dbReference type="InterPro" id="IPR037171">
    <property type="entry name" value="NagB/RpiA_transferase-like"/>
</dbReference>
<evidence type="ECO:0000256" key="2">
    <source>
        <dbReference type="ARBA" id="ARBA00002681"/>
    </source>
</evidence>
<keyword evidence="10" id="KW-1185">Reference proteome</keyword>
<dbReference type="InterPro" id="IPR005900">
    <property type="entry name" value="6-phosphogluconolactonase_DevB"/>
</dbReference>
<comment type="pathway">
    <text evidence="3 7">Carbohydrate degradation; pentose phosphate pathway; D-ribulose 5-phosphate from D-glucose 6-phosphate (oxidative stage): step 2/3.</text>
</comment>
<dbReference type="Proteomes" id="UP000298125">
    <property type="component" value="Unassembled WGS sequence"/>
</dbReference>
<dbReference type="Gene3D" id="3.40.50.1360">
    <property type="match status" value="1"/>
</dbReference>
<evidence type="ECO:0000256" key="7">
    <source>
        <dbReference type="RuleBase" id="RU365095"/>
    </source>
</evidence>
<evidence type="ECO:0000313" key="10">
    <source>
        <dbReference type="Proteomes" id="UP000298125"/>
    </source>
</evidence>
<evidence type="ECO:0000256" key="5">
    <source>
        <dbReference type="ARBA" id="ARBA00013198"/>
    </source>
</evidence>
<dbReference type="GO" id="GO:0005975">
    <property type="term" value="P:carbohydrate metabolic process"/>
    <property type="evidence" value="ECO:0007669"/>
    <property type="project" value="UniProtKB-UniRule"/>
</dbReference>
<dbReference type="PANTHER" id="PTHR11054:SF0">
    <property type="entry name" value="6-PHOSPHOGLUCONOLACTONASE"/>
    <property type="match status" value="1"/>
</dbReference>
<dbReference type="AlphaFoldDB" id="A0A4R9JKX5"/>
<comment type="catalytic activity">
    <reaction evidence="1 7">
        <text>6-phospho-D-glucono-1,5-lactone + H2O = 6-phospho-D-gluconate + H(+)</text>
        <dbReference type="Rhea" id="RHEA:12556"/>
        <dbReference type="ChEBI" id="CHEBI:15377"/>
        <dbReference type="ChEBI" id="CHEBI:15378"/>
        <dbReference type="ChEBI" id="CHEBI:57955"/>
        <dbReference type="ChEBI" id="CHEBI:58759"/>
        <dbReference type="EC" id="3.1.1.31"/>
    </reaction>
</comment>
<dbReference type="NCBIfam" id="TIGR01198">
    <property type="entry name" value="pgl"/>
    <property type="match status" value="1"/>
</dbReference>
<dbReference type="GO" id="GO:0006098">
    <property type="term" value="P:pentose-phosphate shunt"/>
    <property type="evidence" value="ECO:0007669"/>
    <property type="project" value="UniProtKB-UniPathway"/>
</dbReference>
<dbReference type="EC" id="3.1.1.31" evidence="5 7"/>
<dbReference type="OrthoDB" id="9810967at2"/>
<comment type="similarity">
    <text evidence="4 7">Belongs to the glucosamine/galactosamine-6-phosphate isomerase family. 6-phosphogluconolactonase subfamily.</text>
</comment>
<feature type="domain" description="Glucosamine/galactosamine-6-phosphate isomerase" evidence="8">
    <location>
        <begin position="14"/>
        <end position="214"/>
    </location>
</feature>
<dbReference type="Pfam" id="PF01182">
    <property type="entry name" value="Glucosamine_iso"/>
    <property type="match status" value="1"/>
</dbReference>
<evidence type="ECO:0000259" key="8">
    <source>
        <dbReference type="Pfam" id="PF01182"/>
    </source>
</evidence>
<dbReference type="PANTHER" id="PTHR11054">
    <property type="entry name" value="6-PHOSPHOGLUCONOLACTONASE"/>
    <property type="match status" value="1"/>
</dbReference>
<evidence type="ECO:0000256" key="6">
    <source>
        <dbReference type="ARBA" id="ARBA00020337"/>
    </source>
</evidence>
<reference evidence="9" key="1">
    <citation type="journal article" date="2019" name="PLoS Negl. Trop. Dis.">
        <title>Revisiting the worldwide diversity of Leptospira species in the environment.</title>
        <authorList>
            <person name="Vincent A.T."/>
            <person name="Schiettekatte O."/>
            <person name="Bourhy P."/>
            <person name="Veyrier F.J."/>
            <person name="Picardeau M."/>
        </authorList>
    </citation>
    <scope>NUCLEOTIDE SEQUENCE [LARGE SCALE GENOMIC DNA]</scope>
    <source>
        <strain evidence="9">201702692</strain>
    </source>
</reference>
<name>A0A4R9JKX5_9LEPT</name>